<proteinExistence type="predicted"/>
<keyword evidence="4" id="KW-1185">Reference proteome</keyword>
<dbReference type="Proteomes" id="UP001197827">
    <property type="component" value="Unassembled WGS sequence"/>
</dbReference>
<dbReference type="Proteomes" id="UP000240974">
    <property type="component" value="Unassembled WGS sequence"/>
</dbReference>
<name>A0A2T3FZF9_9FIRM</name>
<sequence length="225" mass="26129">MNEIINIFENSMSLTVTTVIAAIGVGLNVWFKKKATGDPKREELIKSKFEIYKDMYLQIVLIKRSHCLNKSASEIDEIIKNYYKNLIENERDKLVLLDGRTINLFEDIFNEKHTNNTNTEHTVNTEADSEKRWEQSMRSYKKYKLESNIKKEYKRLKKRMKYPMHYARYIIANIGFFVMIICTTGLLNASESDISGHSYVVGALLIASIISIIITICNISYIGEY</sequence>
<keyword evidence="1" id="KW-1133">Transmembrane helix</keyword>
<comment type="caution">
    <text evidence="3">The sequence shown here is derived from an EMBL/GenBank/DDBJ whole genome shotgun (WGS) entry which is preliminary data.</text>
</comment>
<dbReference type="RefSeq" id="WP_022000992.1">
    <property type="nucleotide sequence ID" value="NZ_DAWBZG010000151.1"/>
</dbReference>
<reference evidence="2" key="2">
    <citation type="submission" date="2021-10" db="EMBL/GenBank/DDBJ databases">
        <title>Collection of gut derived symbiotic bacterial strains cultured from healthy donors.</title>
        <authorList>
            <person name="Lin H."/>
            <person name="Littmann E."/>
            <person name="Kohout C."/>
            <person name="Pamer E.G."/>
        </authorList>
    </citation>
    <scope>NUCLEOTIDE SEQUENCE</scope>
    <source>
        <strain evidence="2">DFI.5.2</strain>
    </source>
</reference>
<organism evidence="3 4">
    <name type="scientific">Faecalibacillus intestinalis</name>
    <dbReference type="NCBI Taxonomy" id="1982626"/>
    <lineage>
        <taxon>Bacteria</taxon>
        <taxon>Bacillati</taxon>
        <taxon>Bacillota</taxon>
        <taxon>Erysipelotrichia</taxon>
        <taxon>Erysipelotrichales</taxon>
        <taxon>Coprobacillaceae</taxon>
        <taxon>Faecalibacillus</taxon>
    </lineage>
</organism>
<evidence type="ECO:0000313" key="3">
    <source>
        <dbReference type="EMBL" id="PST40669.1"/>
    </source>
</evidence>
<keyword evidence="1" id="KW-0472">Membrane</keyword>
<accession>A0A2T3FZF9</accession>
<evidence type="ECO:0000256" key="1">
    <source>
        <dbReference type="SAM" id="Phobius"/>
    </source>
</evidence>
<reference evidence="3 4" key="1">
    <citation type="journal article" date="2019" name="Int. J. Syst. Evol. Microbiol.">
        <title>Faecalibacillus intestinalis gen. nov., sp. nov. and Faecalibacillus faecis sp. nov., isolated from human faeces.</title>
        <authorList>
            <person name="Seo B."/>
            <person name="Jeon K."/>
            <person name="Baek I."/>
            <person name="Lee Y.M."/>
            <person name="Baek K."/>
            <person name="Ko G."/>
        </authorList>
    </citation>
    <scope>NUCLEOTIDE SEQUENCE [LARGE SCALE GENOMIC DNA]</scope>
    <source>
        <strain evidence="3 4">SNUG30099</strain>
    </source>
</reference>
<dbReference type="AlphaFoldDB" id="A0A2T3FZF9"/>
<feature type="transmembrane region" description="Helical" evidence="1">
    <location>
        <begin position="166"/>
        <end position="187"/>
    </location>
</feature>
<evidence type="ECO:0000313" key="4">
    <source>
        <dbReference type="Proteomes" id="UP000240974"/>
    </source>
</evidence>
<keyword evidence="1" id="KW-0812">Transmembrane</keyword>
<evidence type="ECO:0000313" key="2">
    <source>
        <dbReference type="EMBL" id="MCB8561538.1"/>
    </source>
</evidence>
<protein>
    <recommendedName>
        <fullName evidence="5">SMODS and SLOG-associating 2TM effector domain-containing protein</fullName>
    </recommendedName>
</protein>
<dbReference type="EMBL" id="JAJDKQ010000008">
    <property type="protein sequence ID" value="MCB8561538.1"/>
    <property type="molecule type" value="Genomic_DNA"/>
</dbReference>
<dbReference type="EMBL" id="PYLQ01000010">
    <property type="protein sequence ID" value="PST40669.1"/>
    <property type="molecule type" value="Genomic_DNA"/>
</dbReference>
<feature type="transmembrane region" description="Helical" evidence="1">
    <location>
        <begin position="199"/>
        <end position="222"/>
    </location>
</feature>
<evidence type="ECO:0008006" key="5">
    <source>
        <dbReference type="Google" id="ProtNLM"/>
    </source>
</evidence>
<gene>
    <name evidence="3" type="ORF">C7U54_08180</name>
    <name evidence="2" type="ORF">LJD74_05845</name>
</gene>
<feature type="transmembrane region" description="Helical" evidence="1">
    <location>
        <begin position="12"/>
        <end position="31"/>
    </location>
</feature>